<keyword evidence="2" id="KW-0678">Repressor</keyword>
<dbReference type="SUPFAM" id="SSF81301">
    <property type="entry name" value="Nucleotidyltransferase"/>
    <property type="match status" value="1"/>
</dbReference>
<dbReference type="HAMAP" id="MF_01477">
    <property type="entry name" value="Iojap_RsfS"/>
    <property type="match status" value="1"/>
</dbReference>
<evidence type="ECO:0000313" key="5">
    <source>
        <dbReference type="Proteomes" id="UP001462640"/>
    </source>
</evidence>
<feature type="compositionally biased region" description="Low complexity" evidence="3">
    <location>
        <begin position="173"/>
        <end position="192"/>
    </location>
</feature>
<dbReference type="InterPro" id="IPR004394">
    <property type="entry name" value="Iojap/RsfS/C7orf30"/>
</dbReference>
<dbReference type="EMBL" id="JBDPZC010000009">
    <property type="protein sequence ID" value="MEO3714726.1"/>
    <property type="molecule type" value="Genomic_DNA"/>
</dbReference>
<feature type="compositionally biased region" description="Basic and acidic residues" evidence="3">
    <location>
        <begin position="197"/>
        <end position="209"/>
    </location>
</feature>
<evidence type="ECO:0000313" key="4">
    <source>
        <dbReference type="EMBL" id="MEO3714726.1"/>
    </source>
</evidence>
<feature type="region of interest" description="Disordered" evidence="3">
    <location>
        <begin position="124"/>
        <end position="146"/>
    </location>
</feature>
<reference evidence="4 5" key="1">
    <citation type="submission" date="2024-05" db="EMBL/GenBank/DDBJ databases">
        <title>Roseateles sp. 2.12 16S ribosomal RNA gene Genome sequencing and assembly.</title>
        <authorList>
            <person name="Woo H."/>
        </authorList>
    </citation>
    <scope>NUCLEOTIDE SEQUENCE [LARGE SCALE GENOMIC DNA]</scope>
    <source>
        <strain evidence="4 5">2.12</strain>
    </source>
</reference>
<dbReference type="PANTHER" id="PTHR21043:SF0">
    <property type="entry name" value="MITOCHONDRIAL ASSEMBLY OF RIBOSOMAL LARGE SUBUNIT PROTEIN 1"/>
    <property type="match status" value="1"/>
</dbReference>
<feature type="compositionally biased region" description="Basic residues" evidence="3">
    <location>
        <begin position="214"/>
        <end position="224"/>
    </location>
</feature>
<name>A0ABV0GI04_9BURK</name>
<evidence type="ECO:0000256" key="1">
    <source>
        <dbReference type="ARBA" id="ARBA00010574"/>
    </source>
</evidence>
<dbReference type="PANTHER" id="PTHR21043">
    <property type="entry name" value="IOJAP SUPERFAMILY ORTHOLOG"/>
    <property type="match status" value="1"/>
</dbReference>
<feature type="region of interest" description="Disordered" evidence="3">
    <location>
        <begin position="173"/>
        <end position="256"/>
    </location>
</feature>
<dbReference type="NCBIfam" id="TIGR00090">
    <property type="entry name" value="rsfS_iojap_ybeB"/>
    <property type="match status" value="1"/>
</dbReference>
<keyword evidence="2" id="KW-0963">Cytoplasm</keyword>
<comment type="similarity">
    <text evidence="1 2">Belongs to the Iojap/RsfS family.</text>
</comment>
<dbReference type="Gene3D" id="3.30.460.10">
    <property type="entry name" value="Beta Polymerase, domain 2"/>
    <property type="match status" value="1"/>
</dbReference>
<comment type="subcellular location">
    <subcellularLocation>
        <location evidence="2">Cytoplasm</location>
    </subcellularLocation>
</comment>
<organism evidence="4 5">
    <name type="scientific">Roseateles flavus</name>
    <dbReference type="NCBI Taxonomy" id="3149041"/>
    <lineage>
        <taxon>Bacteria</taxon>
        <taxon>Pseudomonadati</taxon>
        <taxon>Pseudomonadota</taxon>
        <taxon>Betaproteobacteria</taxon>
        <taxon>Burkholderiales</taxon>
        <taxon>Sphaerotilaceae</taxon>
        <taxon>Roseateles</taxon>
    </lineage>
</organism>
<feature type="compositionally biased region" description="Basic residues" evidence="3">
    <location>
        <begin position="245"/>
        <end position="256"/>
    </location>
</feature>
<proteinExistence type="inferred from homology"/>
<evidence type="ECO:0000256" key="3">
    <source>
        <dbReference type="SAM" id="MobiDB-lite"/>
    </source>
</evidence>
<protein>
    <recommendedName>
        <fullName evidence="2">Ribosomal silencing factor RsfS</fullName>
    </recommendedName>
</protein>
<comment type="subunit">
    <text evidence="2">Interacts with ribosomal protein uL14 (rplN).</text>
</comment>
<dbReference type="Pfam" id="PF02410">
    <property type="entry name" value="RsfS"/>
    <property type="match status" value="1"/>
</dbReference>
<dbReference type="RefSeq" id="WP_347611802.1">
    <property type="nucleotide sequence ID" value="NZ_JBDPZC010000009.1"/>
</dbReference>
<sequence length="256" mass="27093">MDIRKLQRAIVDGLEDVKAQDIVVFNTEHLSPLFERVIIASGTSNRQTKALASSVRETVKGRGMEVMRTEGEDNGEWIIVDCGAAVVHVMQPAIREYYHLEEIWGEKPVKLKVASGETKLVKASEDASEAKPAKKSAKKPAAKAVSEETEGMKAAVKKPAAKKAATKTVVAKKAATKTTGTKAAATKTAAKAPAKRRSTELSPRTKEAVTVKVGTKKPAAKKAPVKAAAKPAAKRAPVKSAAKPAAKKPAAKKSAK</sequence>
<dbReference type="InterPro" id="IPR043519">
    <property type="entry name" value="NT_sf"/>
</dbReference>
<dbReference type="Proteomes" id="UP001462640">
    <property type="component" value="Unassembled WGS sequence"/>
</dbReference>
<gene>
    <name evidence="2 4" type="primary">rsfS</name>
    <name evidence="4" type="ORF">ABDJ40_18315</name>
</gene>
<comment type="function">
    <text evidence="2">Functions as a ribosomal silencing factor. Interacts with ribosomal protein uL14 (rplN), blocking formation of intersubunit bridge B8. Prevents association of the 30S and 50S ribosomal subunits and the formation of functional ribosomes, thus repressing translation.</text>
</comment>
<keyword evidence="5" id="KW-1185">Reference proteome</keyword>
<evidence type="ECO:0000256" key="2">
    <source>
        <dbReference type="HAMAP-Rule" id="MF_01477"/>
    </source>
</evidence>
<keyword evidence="2" id="KW-0810">Translation regulation</keyword>
<accession>A0ABV0GI04</accession>
<comment type="caution">
    <text evidence="4">The sequence shown here is derived from an EMBL/GenBank/DDBJ whole genome shotgun (WGS) entry which is preliminary data.</text>
</comment>